<organism evidence="1 2">
    <name type="scientific">Pandoraea oxalativorans</name>
    <dbReference type="NCBI Taxonomy" id="573737"/>
    <lineage>
        <taxon>Bacteria</taxon>
        <taxon>Pseudomonadati</taxon>
        <taxon>Pseudomonadota</taxon>
        <taxon>Betaproteobacteria</taxon>
        <taxon>Burkholderiales</taxon>
        <taxon>Burkholderiaceae</taxon>
        <taxon>Pandoraea</taxon>
    </lineage>
</organism>
<reference evidence="1" key="1">
    <citation type="submission" date="2016-06" db="EMBL/GenBank/DDBJ databases">
        <title>Pandoraea oxalativorans DSM 23570 Genome Sequencing.</title>
        <authorList>
            <person name="Ee R."/>
            <person name="Lim Y.-L."/>
            <person name="Yong D."/>
            <person name="Yin W.-F."/>
            <person name="Chan K.-G."/>
        </authorList>
    </citation>
    <scope>NUCLEOTIDE SEQUENCE</scope>
    <source>
        <strain evidence="1">DSM 23570</strain>
    </source>
</reference>
<dbReference type="PATRIC" id="fig|573737.6.peg.5125"/>
<dbReference type="Proteomes" id="UP000035050">
    <property type="component" value="Chromosome"/>
</dbReference>
<accession>A0A0E3YFW8</accession>
<dbReference type="KEGG" id="pox:MB84_20685"/>
<sequence length="69" mass="7608">MKPNDTRKYIERMSPTYAPFVWLGESTGSTMALIGSADLMSINMTEFSLSSAALATPTAQWQRAGDTRF</sequence>
<evidence type="ECO:0000313" key="2">
    <source>
        <dbReference type="Proteomes" id="UP000035050"/>
    </source>
</evidence>
<keyword evidence="2" id="KW-1185">Reference proteome</keyword>
<dbReference type="AlphaFoldDB" id="A0A0E3YFW8"/>
<dbReference type="HOGENOM" id="CLU_2772101_0_0_4"/>
<evidence type="ECO:0000313" key="1">
    <source>
        <dbReference type="EMBL" id="AKC71362.1"/>
    </source>
</evidence>
<protein>
    <submittedName>
        <fullName evidence="1">Uncharacterized protein</fullName>
    </submittedName>
</protein>
<dbReference type="EMBL" id="CP011253">
    <property type="protein sequence ID" value="AKC71362.1"/>
    <property type="molecule type" value="Genomic_DNA"/>
</dbReference>
<name>A0A0E3YFW8_9BURK</name>
<proteinExistence type="predicted"/>
<gene>
    <name evidence="1" type="ORF">MB84_20685</name>
</gene>